<keyword evidence="3" id="KW-1185">Reference proteome</keyword>
<comment type="caution">
    <text evidence="2">The sequence shown here is derived from an EMBL/GenBank/DDBJ whole genome shotgun (WGS) entry which is preliminary data.</text>
</comment>
<dbReference type="Proteomes" id="UP000720508">
    <property type="component" value="Unassembled WGS sequence"/>
</dbReference>
<evidence type="ECO:0000256" key="1">
    <source>
        <dbReference type="SAM" id="MobiDB-lite"/>
    </source>
</evidence>
<sequence length="126" mass="14377">MDRSTRCGPPPRHPCRGRTRPAHTDKIPFTRLFTALQSGQYAMSWFKLQSGQPWDFIQSELAKGAAWNPAKDFDLKLNSMVDKAQKARERHRPPRSARSTPTSRTTPSTRPGMCWTPSRATPRRSK</sequence>
<proteinExistence type="predicted"/>
<protein>
    <submittedName>
        <fullName evidence="2">Uncharacterized protein</fullName>
    </submittedName>
</protein>
<accession>A0ABS6C904</accession>
<dbReference type="RefSeq" id="WP_216340410.1">
    <property type="nucleotide sequence ID" value="NZ_JAHLEM010000036.1"/>
</dbReference>
<reference evidence="2 3" key="1">
    <citation type="submission" date="2021-06" db="EMBL/GenBank/DDBJ databases">
        <authorList>
            <person name="Pan X."/>
        </authorList>
    </citation>
    <scope>NUCLEOTIDE SEQUENCE [LARGE SCALE GENOMIC DNA]</scope>
    <source>
        <strain evidence="2 3">4503</strain>
    </source>
</reference>
<gene>
    <name evidence="2" type="ORF">KN815_04530</name>
</gene>
<dbReference type="EMBL" id="JAHLEM010000036">
    <property type="protein sequence ID" value="MBU3863378.1"/>
    <property type="molecule type" value="Genomic_DNA"/>
</dbReference>
<feature type="region of interest" description="Disordered" evidence="1">
    <location>
        <begin position="1"/>
        <end position="23"/>
    </location>
</feature>
<name>A0ABS6C904_9ACTN</name>
<evidence type="ECO:0000313" key="3">
    <source>
        <dbReference type="Proteomes" id="UP000720508"/>
    </source>
</evidence>
<organism evidence="2 3">
    <name type="scientific">Streptomyces niphimycinicus</name>
    <dbReference type="NCBI Taxonomy" id="2842201"/>
    <lineage>
        <taxon>Bacteria</taxon>
        <taxon>Bacillati</taxon>
        <taxon>Actinomycetota</taxon>
        <taxon>Actinomycetes</taxon>
        <taxon>Kitasatosporales</taxon>
        <taxon>Streptomycetaceae</taxon>
        <taxon>Streptomyces</taxon>
    </lineage>
</organism>
<evidence type="ECO:0000313" key="2">
    <source>
        <dbReference type="EMBL" id="MBU3863378.1"/>
    </source>
</evidence>
<feature type="compositionally biased region" description="Low complexity" evidence="1">
    <location>
        <begin position="96"/>
        <end position="111"/>
    </location>
</feature>
<feature type="region of interest" description="Disordered" evidence="1">
    <location>
        <begin position="79"/>
        <end position="126"/>
    </location>
</feature>